<sequence>ELPLLSTPHCSHLCISLLPTSGDSTQPRSSSGRSSHSILRHFLPAPALPSDGLPESRPRLPACCSLPESCPSLCARCPCRLRALHVLPTLFWFQPRLRLFLRISPDVEPRVDGGIQSQESPLESRHHSISSFHRISCIDLYRVSCHSINDTHLS</sequence>
<evidence type="ECO:0000313" key="2">
    <source>
        <dbReference type="Proteomes" id="UP001328107"/>
    </source>
</evidence>
<feature type="non-terminal residue" evidence="1">
    <location>
        <position position="1"/>
    </location>
</feature>
<protein>
    <submittedName>
        <fullName evidence="1">Uncharacterized protein</fullName>
    </submittedName>
</protein>
<dbReference type="EMBL" id="BTRK01000004">
    <property type="protein sequence ID" value="GMR45198.1"/>
    <property type="molecule type" value="Genomic_DNA"/>
</dbReference>
<reference evidence="2" key="1">
    <citation type="submission" date="2022-10" db="EMBL/GenBank/DDBJ databases">
        <title>Genome assembly of Pristionchus species.</title>
        <authorList>
            <person name="Yoshida K."/>
            <person name="Sommer R.J."/>
        </authorList>
    </citation>
    <scope>NUCLEOTIDE SEQUENCE [LARGE SCALE GENOMIC DNA]</scope>
    <source>
        <strain evidence="2">RS5460</strain>
    </source>
</reference>
<accession>A0AAN5CIR9</accession>
<organism evidence="1 2">
    <name type="scientific">Pristionchus mayeri</name>
    <dbReference type="NCBI Taxonomy" id="1317129"/>
    <lineage>
        <taxon>Eukaryota</taxon>
        <taxon>Metazoa</taxon>
        <taxon>Ecdysozoa</taxon>
        <taxon>Nematoda</taxon>
        <taxon>Chromadorea</taxon>
        <taxon>Rhabditida</taxon>
        <taxon>Rhabditina</taxon>
        <taxon>Diplogasteromorpha</taxon>
        <taxon>Diplogasteroidea</taxon>
        <taxon>Neodiplogasteridae</taxon>
        <taxon>Pristionchus</taxon>
    </lineage>
</organism>
<evidence type="ECO:0000313" key="1">
    <source>
        <dbReference type="EMBL" id="GMR45198.1"/>
    </source>
</evidence>
<gene>
    <name evidence="1" type="ORF">PMAYCL1PPCAC_15393</name>
</gene>
<name>A0AAN5CIR9_9BILA</name>
<dbReference type="AlphaFoldDB" id="A0AAN5CIR9"/>
<comment type="caution">
    <text evidence="1">The sequence shown here is derived from an EMBL/GenBank/DDBJ whole genome shotgun (WGS) entry which is preliminary data.</text>
</comment>
<keyword evidence="2" id="KW-1185">Reference proteome</keyword>
<dbReference type="Proteomes" id="UP001328107">
    <property type="component" value="Unassembled WGS sequence"/>
</dbReference>
<feature type="non-terminal residue" evidence="1">
    <location>
        <position position="154"/>
    </location>
</feature>
<proteinExistence type="predicted"/>